<feature type="transmembrane region" description="Helical" evidence="12">
    <location>
        <begin position="223"/>
        <end position="243"/>
    </location>
</feature>
<evidence type="ECO:0000313" key="14">
    <source>
        <dbReference type="Proteomes" id="UP001254848"/>
    </source>
</evidence>
<dbReference type="PIRSF" id="PIRSF000267">
    <property type="entry name" value="Cyt_oxidse_sub2"/>
    <property type="match status" value="1"/>
</dbReference>
<keyword evidence="14" id="KW-1185">Reference proteome</keyword>
<sequence>MMDYNTVCFLLFGVLFIGFLLLEGFDYGAGMLLPYLGETDAERRAIIRTMAPVWEGNEVWLIAAGAFLFAGFPGAYATLFSGMYLALLLILAPLILRGVAFEFRDKDERREWRNFWDWALFAGSVIPAVLWGVAVGNLLEGLPIDARMQYAGTFWDLLSLYTVASGVLFALLFLLHGATYLTLKLGGEISARTRRLGMALTRLALPAALVFAVLTHVVAGLKFVTGVALLSAVLAISAVNLGLKGRHYLRSFVFSGLAVAAVSGAVFAELFPRIIVSSLSPEWSLTIYNSASNRLTLKIMSITMAVVFPAILAFEGWKYYVFRDRISPAGIEFEPLGTALANGIQELRGRIKQACCLADAMSCVIRALRGNDGRVINRLKHRHKVLLLGKGTKKTEPDE</sequence>
<dbReference type="InterPro" id="IPR003317">
    <property type="entry name" value="Cyt-d_oxidase_su2"/>
</dbReference>
<name>A0ABU3P3D2_9FIRM</name>
<evidence type="ECO:0000256" key="2">
    <source>
        <dbReference type="ARBA" id="ARBA00007543"/>
    </source>
</evidence>
<accession>A0ABU3P3D2</accession>
<keyword evidence="11 12" id="KW-0472">Membrane</keyword>
<evidence type="ECO:0000256" key="11">
    <source>
        <dbReference type="ARBA" id="ARBA00023136"/>
    </source>
</evidence>
<dbReference type="EMBL" id="JAUOZS010000001">
    <property type="protein sequence ID" value="MDT8903541.1"/>
    <property type="molecule type" value="Genomic_DNA"/>
</dbReference>
<evidence type="ECO:0000256" key="5">
    <source>
        <dbReference type="ARBA" id="ARBA00022617"/>
    </source>
</evidence>
<comment type="subcellular location">
    <subcellularLocation>
        <location evidence="1">Cell membrane</location>
        <topology evidence="1">Multi-pass membrane protein</topology>
    </subcellularLocation>
</comment>
<evidence type="ECO:0000256" key="8">
    <source>
        <dbReference type="ARBA" id="ARBA00022982"/>
    </source>
</evidence>
<feature type="transmembrane region" description="Helical" evidence="12">
    <location>
        <begin position="12"/>
        <end position="37"/>
    </location>
</feature>
<dbReference type="NCBIfam" id="TIGR00203">
    <property type="entry name" value="cydB"/>
    <property type="match status" value="1"/>
</dbReference>
<evidence type="ECO:0000256" key="1">
    <source>
        <dbReference type="ARBA" id="ARBA00004651"/>
    </source>
</evidence>
<evidence type="ECO:0000256" key="9">
    <source>
        <dbReference type="ARBA" id="ARBA00022989"/>
    </source>
</evidence>
<dbReference type="PANTHER" id="PTHR43141">
    <property type="entry name" value="CYTOCHROME BD2 SUBUNIT II"/>
    <property type="match status" value="1"/>
</dbReference>
<keyword evidence="7" id="KW-0479">Metal-binding</keyword>
<keyword evidence="3" id="KW-0813">Transport</keyword>
<evidence type="ECO:0000256" key="7">
    <source>
        <dbReference type="ARBA" id="ARBA00022723"/>
    </source>
</evidence>
<feature type="transmembrane region" description="Helical" evidence="12">
    <location>
        <begin position="252"/>
        <end position="275"/>
    </location>
</feature>
<dbReference type="Pfam" id="PF02322">
    <property type="entry name" value="Cyt_bd_oxida_II"/>
    <property type="match status" value="1"/>
</dbReference>
<evidence type="ECO:0000256" key="3">
    <source>
        <dbReference type="ARBA" id="ARBA00022448"/>
    </source>
</evidence>
<comment type="similarity">
    <text evidence="2">Belongs to the cytochrome ubiquinol oxidase subunit 2 family.</text>
</comment>
<comment type="caution">
    <text evidence="13">The sequence shown here is derived from an EMBL/GenBank/DDBJ whole genome shotgun (WGS) entry which is preliminary data.</text>
</comment>
<proteinExistence type="inferred from homology"/>
<evidence type="ECO:0000313" key="13">
    <source>
        <dbReference type="EMBL" id="MDT8903541.1"/>
    </source>
</evidence>
<organism evidence="13 14">
    <name type="scientific">Anaeroselena agilis</name>
    <dbReference type="NCBI Taxonomy" id="3063788"/>
    <lineage>
        <taxon>Bacteria</taxon>
        <taxon>Bacillati</taxon>
        <taxon>Bacillota</taxon>
        <taxon>Negativicutes</taxon>
        <taxon>Acetonemataceae</taxon>
        <taxon>Anaeroselena</taxon>
    </lineage>
</organism>
<dbReference type="RefSeq" id="WP_413781996.1">
    <property type="nucleotide sequence ID" value="NZ_JAUOZS010000001.1"/>
</dbReference>
<feature type="transmembrane region" description="Helical" evidence="12">
    <location>
        <begin position="154"/>
        <end position="175"/>
    </location>
</feature>
<reference evidence="13 14" key="1">
    <citation type="submission" date="2023-07" db="EMBL/GenBank/DDBJ databases">
        <title>The novel representative of Negativicutes class, Anaeroselena agilis gen. nov. sp. nov.</title>
        <authorList>
            <person name="Prokofeva M.I."/>
            <person name="Elcheninov A.G."/>
            <person name="Klyukina A."/>
            <person name="Kublanov I.V."/>
            <person name="Frolov E.N."/>
            <person name="Podosokorskaya O.A."/>
        </authorList>
    </citation>
    <scope>NUCLEOTIDE SEQUENCE [LARGE SCALE GENOMIC DNA]</scope>
    <source>
        <strain evidence="13 14">4137-cl</strain>
    </source>
</reference>
<feature type="transmembrane region" description="Helical" evidence="12">
    <location>
        <begin position="295"/>
        <end position="317"/>
    </location>
</feature>
<keyword evidence="9 12" id="KW-1133">Transmembrane helix</keyword>
<keyword evidence="6 12" id="KW-0812">Transmembrane</keyword>
<feature type="transmembrane region" description="Helical" evidence="12">
    <location>
        <begin position="196"/>
        <end position="217"/>
    </location>
</feature>
<protein>
    <submittedName>
        <fullName evidence="13">Cytochrome d ubiquinol oxidase subunit II</fullName>
    </submittedName>
</protein>
<keyword evidence="4" id="KW-1003">Cell membrane</keyword>
<evidence type="ECO:0000256" key="12">
    <source>
        <dbReference type="SAM" id="Phobius"/>
    </source>
</evidence>
<feature type="transmembrane region" description="Helical" evidence="12">
    <location>
        <begin position="83"/>
        <end position="103"/>
    </location>
</feature>
<dbReference type="PANTHER" id="PTHR43141:SF5">
    <property type="entry name" value="CYTOCHROME BD-I UBIQUINOL OXIDASE SUBUNIT 2"/>
    <property type="match status" value="1"/>
</dbReference>
<keyword evidence="10" id="KW-0408">Iron</keyword>
<gene>
    <name evidence="13" type="primary">cydB</name>
    <name evidence="13" type="ORF">Q4T40_20130</name>
</gene>
<keyword evidence="8" id="KW-0249">Electron transport</keyword>
<evidence type="ECO:0000256" key="10">
    <source>
        <dbReference type="ARBA" id="ARBA00023004"/>
    </source>
</evidence>
<evidence type="ECO:0000256" key="6">
    <source>
        <dbReference type="ARBA" id="ARBA00022692"/>
    </source>
</evidence>
<evidence type="ECO:0000256" key="4">
    <source>
        <dbReference type="ARBA" id="ARBA00022475"/>
    </source>
</evidence>
<keyword evidence="5" id="KW-0349">Heme</keyword>
<dbReference type="Proteomes" id="UP001254848">
    <property type="component" value="Unassembled WGS sequence"/>
</dbReference>
<feature type="transmembrane region" description="Helical" evidence="12">
    <location>
        <begin position="115"/>
        <end position="134"/>
    </location>
</feature>